<dbReference type="AlphaFoldDB" id="A0A382UJS8"/>
<sequence>MINLSPIKISSQLPVFILLCFTIVLGTEP</sequence>
<evidence type="ECO:0000313" key="1">
    <source>
        <dbReference type="EMBL" id="SVD34536.1"/>
    </source>
</evidence>
<feature type="non-terminal residue" evidence="1">
    <location>
        <position position="29"/>
    </location>
</feature>
<name>A0A382UJS8_9ZZZZ</name>
<organism evidence="1">
    <name type="scientific">marine metagenome</name>
    <dbReference type="NCBI Taxonomy" id="408172"/>
    <lineage>
        <taxon>unclassified sequences</taxon>
        <taxon>metagenomes</taxon>
        <taxon>ecological metagenomes</taxon>
    </lineage>
</organism>
<reference evidence="1" key="1">
    <citation type="submission" date="2018-05" db="EMBL/GenBank/DDBJ databases">
        <authorList>
            <person name="Lanie J.A."/>
            <person name="Ng W.-L."/>
            <person name="Kazmierczak K.M."/>
            <person name="Andrzejewski T.M."/>
            <person name="Davidsen T.M."/>
            <person name="Wayne K.J."/>
            <person name="Tettelin H."/>
            <person name="Glass J.I."/>
            <person name="Rusch D."/>
            <person name="Podicherti R."/>
            <person name="Tsui H.-C.T."/>
            <person name="Winkler M.E."/>
        </authorList>
    </citation>
    <scope>NUCLEOTIDE SEQUENCE</scope>
</reference>
<protein>
    <submittedName>
        <fullName evidence="1">Uncharacterized protein</fullName>
    </submittedName>
</protein>
<accession>A0A382UJS8</accession>
<proteinExistence type="predicted"/>
<dbReference type="EMBL" id="UINC01144799">
    <property type="protein sequence ID" value="SVD34536.1"/>
    <property type="molecule type" value="Genomic_DNA"/>
</dbReference>
<gene>
    <name evidence="1" type="ORF">METZ01_LOCUS387390</name>
</gene>